<evidence type="ECO:0000256" key="1">
    <source>
        <dbReference type="SAM" id="MobiDB-lite"/>
    </source>
</evidence>
<proteinExistence type="predicted"/>
<protein>
    <submittedName>
        <fullName evidence="2">Uncharacterized protein</fullName>
    </submittedName>
</protein>
<accession>A0A8X6SQ73</accession>
<feature type="region of interest" description="Disordered" evidence="1">
    <location>
        <begin position="70"/>
        <end position="92"/>
    </location>
</feature>
<dbReference type="EMBL" id="BMAU01021334">
    <property type="protein sequence ID" value="GFY15420.1"/>
    <property type="molecule type" value="Genomic_DNA"/>
</dbReference>
<evidence type="ECO:0000313" key="2">
    <source>
        <dbReference type="EMBL" id="GFY15420.1"/>
    </source>
</evidence>
<evidence type="ECO:0000313" key="3">
    <source>
        <dbReference type="Proteomes" id="UP000887159"/>
    </source>
</evidence>
<reference evidence="2" key="1">
    <citation type="submission" date="2020-08" db="EMBL/GenBank/DDBJ databases">
        <title>Multicomponent nature underlies the extraordinary mechanical properties of spider dragline silk.</title>
        <authorList>
            <person name="Kono N."/>
            <person name="Nakamura H."/>
            <person name="Mori M."/>
            <person name="Yoshida Y."/>
            <person name="Ohtoshi R."/>
            <person name="Malay A.D."/>
            <person name="Moran D.A.P."/>
            <person name="Tomita M."/>
            <person name="Numata K."/>
            <person name="Arakawa K."/>
        </authorList>
    </citation>
    <scope>NUCLEOTIDE SEQUENCE</scope>
</reference>
<comment type="caution">
    <text evidence="2">The sequence shown here is derived from an EMBL/GenBank/DDBJ whole genome shotgun (WGS) entry which is preliminary data.</text>
</comment>
<dbReference type="Proteomes" id="UP000887159">
    <property type="component" value="Unassembled WGS sequence"/>
</dbReference>
<dbReference type="AlphaFoldDB" id="A0A8X6SQ73"/>
<organism evidence="2 3">
    <name type="scientific">Trichonephila clavipes</name>
    <name type="common">Golden silk orbweaver</name>
    <name type="synonym">Nephila clavipes</name>
    <dbReference type="NCBI Taxonomy" id="2585209"/>
    <lineage>
        <taxon>Eukaryota</taxon>
        <taxon>Metazoa</taxon>
        <taxon>Ecdysozoa</taxon>
        <taxon>Arthropoda</taxon>
        <taxon>Chelicerata</taxon>
        <taxon>Arachnida</taxon>
        <taxon>Araneae</taxon>
        <taxon>Araneomorphae</taxon>
        <taxon>Entelegynae</taxon>
        <taxon>Araneoidea</taxon>
        <taxon>Nephilidae</taxon>
        <taxon>Trichonephila</taxon>
    </lineage>
</organism>
<name>A0A8X6SQ73_TRICX</name>
<gene>
    <name evidence="2" type="ORF">TNCV_1572311</name>
</gene>
<sequence length="116" mass="12940">MLKLLRFDIFEQQETKLPVRLIYTTNERGIVQGHELIPLRVKEDIEDVSSELDDEGVLKLSQECQHTLIVSPLSPKPSSPPSASSYHPTENQCSTISGLQTVMEPLKLLSSVSLIP</sequence>
<keyword evidence="3" id="KW-1185">Reference proteome</keyword>